<sequence>MDPTTAAETTSTQLFGILYITLTGLLNSMVPKSGPWSLLGQSVPYTIKLEPSYGGHYPLARQYPALNYLMLLYSWLAEIMTIFYKHGNLGLKMFLNKNRPAKELKDPALGTEPQNPATSQVQNVVVNQTPTKVDMPQIDKIILEEALQAIIVL</sequence>
<reference evidence="1" key="1">
    <citation type="submission" date="2022-04" db="EMBL/GenBank/DDBJ databases">
        <title>Genome of the entomopathogenic fungus Entomophthora muscae.</title>
        <authorList>
            <person name="Elya C."/>
            <person name="Lovett B.R."/>
            <person name="Lee E."/>
            <person name="Macias A.M."/>
            <person name="Hajek A.E."/>
            <person name="De Bivort B.L."/>
            <person name="Kasson M.T."/>
            <person name="De Fine Licht H.H."/>
            <person name="Stajich J.E."/>
        </authorList>
    </citation>
    <scope>NUCLEOTIDE SEQUENCE</scope>
    <source>
        <strain evidence="1">Berkeley</strain>
    </source>
</reference>
<dbReference type="EMBL" id="QTSX02001879">
    <property type="protein sequence ID" value="KAJ9079173.1"/>
    <property type="molecule type" value="Genomic_DNA"/>
</dbReference>
<comment type="caution">
    <text evidence="1">The sequence shown here is derived from an EMBL/GenBank/DDBJ whole genome shotgun (WGS) entry which is preliminary data.</text>
</comment>
<keyword evidence="2" id="KW-1185">Reference proteome</keyword>
<name>A0ACC2TXA8_9FUNG</name>
<proteinExistence type="predicted"/>
<evidence type="ECO:0000313" key="1">
    <source>
        <dbReference type="EMBL" id="KAJ9079173.1"/>
    </source>
</evidence>
<protein>
    <submittedName>
        <fullName evidence="1">Uncharacterized protein</fullName>
    </submittedName>
</protein>
<evidence type="ECO:0000313" key="2">
    <source>
        <dbReference type="Proteomes" id="UP001165960"/>
    </source>
</evidence>
<gene>
    <name evidence="1" type="ORF">DSO57_1038174</name>
</gene>
<accession>A0ACC2TXA8</accession>
<dbReference type="Proteomes" id="UP001165960">
    <property type="component" value="Unassembled WGS sequence"/>
</dbReference>
<organism evidence="1 2">
    <name type="scientific">Entomophthora muscae</name>
    <dbReference type="NCBI Taxonomy" id="34485"/>
    <lineage>
        <taxon>Eukaryota</taxon>
        <taxon>Fungi</taxon>
        <taxon>Fungi incertae sedis</taxon>
        <taxon>Zoopagomycota</taxon>
        <taxon>Entomophthoromycotina</taxon>
        <taxon>Entomophthoromycetes</taxon>
        <taxon>Entomophthorales</taxon>
        <taxon>Entomophthoraceae</taxon>
        <taxon>Entomophthora</taxon>
    </lineage>
</organism>